<sequence>MPASSPGRVGDPTRRVGRTHYVRPMVRKPRREMRPLRIVMRDAALDAAARLDGQAWVQAADGMGWVRRRRVVFSDRDMLLKLMYALSEVCGGTPVTVGNRNQNPLGPPYDDAVDAITTAAPGDRSVIVINGTCSATPGTMGLGWHIYLTAERHHMFPRLSSTGDIPDKDEILRRLMAEVDRFTVPAPRRLRSNAPIIENISMQDANQRAHDAKIASRAARVGGWWGALGGGVLATIVAIVAAIAQRPT</sequence>
<evidence type="ECO:0000313" key="2">
    <source>
        <dbReference type="EMBL" id="GEK20992.1"/>
    </source>
</evidence>
<gene>
    <name evidence="2" type="ORF">CXY01_15120</name>
</gene>
<dbReference type="Proteomes" id="UP000321118">
    <property type="component" value="Unassembled WGS sequence"/>
</dbReference>
<protein>
    <submittedName>
        <fullName evidence="2">Uncharacterized protein</fullName>
    </submittedName>
</protein>
<keyword evidence="1" id="KW-0472">Membrane</keyword>
<evidence type="ECO:0000256" key="1">
    <source>
        <dbReference type="SAM" id="Phobius"/>
    </source>
</evidence>
<dbReference type="EMBL" id="BJUB01000004">
    <property type="protein sequence ID" value="GEK20992.1"/>
    <property type="molecule type" value="Genomic_DNA"/>
</dbReference>
<feature type="transmembrane region" description="Helical" evidence="1">
    <location>
        <begin position="223"/>
        <end position="244"/>
    </location>
</feature>
<keyword evidence="1" id="KW-1133">Transmembrane helix</keyword>
<name>A0A510V268_9CELL</name>
<proteinExistence type="predicted"/>
<dbReference type="AlphaFoldDB" id="A0A510V268"/>
<organism evidence="2 3">
    <name type="scientific">Cellulomonas xylanilytica</name>
    <dbReference type="NCBI Taxonomy" id="233583"/>
    <lineage>
        <taxon>Bacteria</taxon>
        <taxon>Bacillati</taxon>
        <taxon>Actinomycetota</taxon>
        <taxon>Actinomycetes</taxon>
        <taxon>Micrococcales</taxon>
        <taxon>Cellulomonadaceae</taxon>
        <taxon>Cellulomonas</taxon>
    </lineage>
</organism>
<keyword evidence="3" id="KW-1185">Reference proteome</keyword>
<comment type="caution">
    <text evidence="2">The sequence shown here is derived from an EMBL/GenBank/DDBJ whole genome shotgun (WGS) entry which is preliminary data.</text>
</comment>
<accession>A0A510V268</accession>
<reference evidence="2 3" key="1">
    <citation type="submission" date="2019-07" db="EMBL/GenBank/DDBJ databases">
        <title>Whole genome shotgun sequence of Cellulomonas xylanilytica NBRC 101102.</title>
        <authorList>
            <person name="Hosoyama A."/>
            <person name="Uohara A."/>
            <person name="Ohji S."/>
            <person name="Ichikawa N."/>
        </authorList>
    </citation>
    <scope>NUCLEOTIDE SEQUENCE [LARGE SCALE GENOMIC DNA]</scope>
    <source>
        <strain evidence="2 3">NBRC 101102</strain>
    </source>
</reference>
<keyword evidence="1" id="KW-0812">Transmembrane</keyword>
<evidence type="ECO:0000313" key="3">
    <source>
        <dbReference type="Proteomes" id="UP000321118"/>
    </source>
</evidence>